<evidence type="ECO:0000313" key="2">
    <source>
        <dbReference type="EMBL" id="KXB68233.1"/>
    </source>
</evidence>
<keyword evidence="1" id="KW-0812">Transmembrane</keyword>
<feature type="transmembrane region" description="Helical" evidence="1">
    <location>
        <begin position="196"/>
        <end position="220"/>
    </location>
</feature>
<dbReference type="Pfam" id="PF14808">
    <property type="entry name" value="TMEM164"/>
    <property type="match status" value="1"/>
</dbReference>
<feature type="transmembrane region" description="Helical" evidence="1">
    <location>
        <begin position="74"/>
        <end position="92"/>
    </location>
</feature>
<dbReference type="InterPro" id="IPR011737">
    <property type="entry name" value="CHP02206_TP0381"/>
</dbReference>
<name>A0A134AKI0_9FIRM</name>
<keyword evidence="3" id="KW-1185">Reference proteome</keyword>
<dbReference type="NCBIfam" id="TIGR02206">
    <property type="entry name" value="intg_mem_TP0381"/>
    <property type="match status" value="1"/>
</dbReference>
<keyword evidence="1" id="KW-0472">Membrane</keyword>
<feature type="transmembrane region" description="Helical" evidence="1">
    <location>
        <begin position="163"/>
        <end position="184"/>
    </location>
</feature>
<sequence>MTLKEEYISFLGPGHFVYLIGFLVVLYFLMRKRETIRTHANRADKILAGIIIFQQILMYGTYVFHYDFILSESLPLHICRVASLVILAYLFTKKRTLYIIGTAFGFFALLSFAYPLEVTPINHPIGLSFFISHTVNLLFGLYGHITRGFTITHKDIQPALKAFFAYFVFTYLVNPLVDGNYFYFREKPLVGDMPDLLYVPLCLAVSCLLIILGMKFHIFIDRHVVKSDEKYRLS</sequence>
<dbReference type="Proteomes" id="UP000070442">
    <property type="component" value="Unassembled WGS sequence"/>
</dbReference>
<gene>
    <name evidence="2" type="ORF">HMPREF1863_00254</name>
</gene>
<evidence type="ECO:0000313" key="3">
    <source>
        <dbReference type="Proteomes" id="UP000070442"/>
    </source>
</evidence>
<feature type="transmembrane region" description="Helical" evidence="1">
    <location>
        <begin position="97"/>
        <end position="115"/>
    </location>
</feature>
<organism evidence="2 3">
    <name type="scientific">Aedoeadaptatus coxii</name>
    <dbReference type="NCBI Taxonomy" id="755172"/>
    <lineage>
        <taxon>Bacteria</taxon>
        <taxon>Bacillati</taxon>
        <taxon>Bacillota</taxon>
        <taxon>Tissierellia</taxon>
        <taxon>Tissierellales</taxon>
        <taxon>Peptoniphilaceae</taxon>
        <taxon>Aedoeadaptatus</taxon>
    </lineage>
</organism>
<reference evidence="3" key="1">
    <citation type="submission" date="2016-01" db="EMBL/GenBank/DDBJ databases">
        <authorList>
            <person name="Mitreva M."/>
            <person name="Pepin K.H."/>
            <person name="Mihindukulasuriya K.A."/>
            <person name="Fulton R."/>
            <person name="Fronick C."/>
            <person name="O'Laughlin M."/>
            <person name="Miner T."/>
            <person name="Herter B."/>
            <person name="Rosa B.A."/>
            <person name="Cordes M."/>
            <person name="Tomlinson C."/>
            <person name="Wollam A."/>
            <person name="Palsikar V.B."/>
            <person name="Mardis E.R."/>
            <person name="Wilson R.K."/>
        </authorList>
    </citation>
    <scope>NUCLEOTIDE SEQUENCE [LARGE SCALE GENOMIC DNA]</scope>
    <source>
        <strain evidence="3">DNF00729</strain>
    </source>
</reference>
<dbReference type="RefSeq" id="WP_068366517.1">
    <property type="nucleotide sequence ID" value="NZ_CAIJCT010000016.1"/>
</dbReference>
<comment type="caution">
    <text evidence="2">The sequence shown here is derived from an EMBL/GenBank/DDBJ whole genome shotgun (WGS) entry which is preliminary data.</text>
</comment>
<feature type="transmembrane region" description="Helical" evidence="1">
    <location>
        <begin position="121"/>
        <end position="142"/>
    </location>
</feature>
<dbReference type="OrthoDB" id="9813172at2"/>
<feature type="transmembrane region" description="Helical" evidence="1">
    <location>
        <begin position="42"/>
        <end position="62"/>
    </location>
</feature>
<accession>A0A134AKI0</accession>
<feature type="transmembrane region" description="Helical" evidence="1">
    <location>
        <begin position="12"/>
        <end position="30"/>
    </location>
</feature>
<evidence type="ECO:0000256" key="1">
    <source>
        <dbReference type="SAM" id="Phobius"/>
    </source>
</evidence>
<protein>
    <submittedName>
        <fullName evidence="2">TIGR02206 family protein</fullName>
    </submittedName>
</protein>
<dbReference type="EMBL" id="LSDG01000005">
    <property type="protein sequence ID" value="KXB68233.1"/>
    <property type="molecule type" value="Genomic_DNA"/>
</dbReference>
<proteinExistence type="predicted"/>
<dbReference type="PATRIC" id="fig|755172.3.peg.244"/>
<dbReference type="AlphaFoldDB" id="A0A134AKI0"/>
<keyword evidence="1" id="KW-1133">Transmembrane helix</keyword>